<evidence type="ECO:0000256" key="7">
    <source>
        <dbReference type="PROSITE-ProRule" id="PRU01091"/>
    </source>
</evidence>
<dbReference type="Pfam" id="PF00486">
    <property type="entry name" value="Trans_reg_C"/>
    <property type="match status" value="1"/>
</dbReference>
<dbReference type="Gene3D" id="3.40.50.2300">
    <property type="match status" value="1"/>
</dbReference>
<accession>A0A1S7S1W5</accession>
<dbReference type="GO" id="GO:0000156">
    <property type="term" value="F:phosphorelay response regulator activity"/>
    <property type="evidence" value="ECO:0007669"/>
    <property type="project" value="TreeGrafter"/>
</dbReference>
<keyword evidence="5" id="KW-0804">Transcription</keyword>
<feature type="modified residue" description="4-aspartylphosphate" evidence="6">
    <location>
        <position position="56"/>
    </location>
</feature>
<feature type="domain" description="OmpR/PhoB-type" evidence="9">
    <location>
        <begin position="141"/>
        <end position="241"/>
    </location>
</feature>
<feature type="domain" description="Response regulatory" evidence="8">
    <location>
        <begin position="7"/>
        <end position="122"/>
    </location>
</feature>
<evidence type="ECO:0000313" key="10">
    <source>
        <dbReference type="EMBL" id="CUX61120.1"/>
    </source>
</evidence>
<dbReference type="InterPro" id="IPR016032">
    <property type="entry name" value="Sig_transdc_resp-reg_C-effctor"/>
</dbReference>
<evidence type="ECO:0000256" key="3">
    <source>
        <dbReference type="ARBA" id="ARBA00023015"/>
    </source>
</evidence>
<dbReference type="STRING" id="1183432.AGR3A_Lc180051"/>
<dbReference type="Pfam" id="PF00072">
    <property type="entry name" value="Response_reg"/>
    <property type="match status" value="1"/>
</dbReference>
<dbReference type="PANTHER" id="PTHR48111:SF4">
    <property type="entry name" value="DNA-BINDING DUAL TRANSCRIPTIONAL REGULATOR OMPR"/>
    <property type="match status" value="1"/>
</dbReference>
<dbReference type="GO" id="GO:0000976">
    <property type="term" value="F:transcription cis-regulatory region binding"/>
    <property type="evidence" value="ECO:0007669"/>
    <property type="project" value="TreeGrafter"/>
</dbReference>
<dbReference type="PROSITE" id="PS51755">
    <property type="entry name" value="OMPR_PHOB"/>
    <property type="match status" value="1"/>
</dbReference>
<evidence type="ECO:0000259" key="8">
    <source>
        <dbReference type="PROSITE" id="PS50110"/>
    </source>
</evidence>
<sequence length="248" mass="27764">MLNQKVRILIVEDDPDMAELISDLVEAEGWLPTCARSAEEADEILARDRMQLVLVDHNLPGTSGRTFAQRLRGKVDSDIGIVMVTAAGSAADRVLGLETAADDYVVKPFEPIELTARIKAVLRRTIPSLKQEKDSERDHGRTALRLGDWAIDLDARRAVCLADRSRTLTSAEFALLEILAETPNQPVSRSQILDRLGSESDRYIDRNVDVLVLRLRRKIEINPDLPRHIKTRRGKGYVLHTDEGELSP</sequence>
<evidence type="ECO:0000313" key="11">
    <source>
        <dbReference type="Proteomes" id="UP000191988"/>
    </source>
</evidence>
<dbReference type="CDD" id="cd00383">
    <property type="entry name" value="trans_reg_C"/>
    <property type="match status" value="1"/>
</dbReference>
<evidence type="ECO:0000256" key="4">
    <source>
        <dbReference type="ARBA" id="ARBA00023125"/>
    </source>
</evidence>
<dbReference type="Proteomes" id="UP000191988">
    <property type="component" value="Unassembled WGS sequence"/>
</dbReference>
<dbReference type="Gene3D" id="1.10.10.10">
    <property type="entry name" value="Winged helix-like DNA-binding domain superfamily/Winged helix DNA-binding domain"/>
    <property type="match status" value="1"/>
</dbReference>
<dbReference type="PROSITE" id="PS50110">
    <property type="entry name" value="RESPONSE_REGULATORY"/>
    <property type="match status" value="1"/>
</dbReference>
<gene>
    <name evidence="10" type="ORF">AGR3A_Lc180051</name>
</gene>
<feature type="DNA-binding region" description="OmpR/PhoB-type" evidence="7">
    <location>
        <begin position="141"/>
        <end position="241"/>
    </location>
</feature>
<organism evidence="10 11">
    <name type="scientific">Agrobacterium tomkonis CFBP 6623</name>
    <dbReference type="NCBI Taxonomy" id="1183432"/>
    <lineage>
        <taxon>Bacteria</taxon>
        <taxon>Pseudomonadati</taxon>
        <taxon>Pseudomonadota</taxon>
        <taxon>Alphaproteobacteria</taxon>
        <taxon>Hyphomicrobiales</taxon>
        <taxon>Rhizobiaceae</taxon>
        <taxon>Rhizobium/Agrobacterium group</taxon>
        <taxon>Agrobacterium</taxon>
        <taxon>Agrobacterium tumefaciens complex</taxon>
    </lineage>
</organism>
<proteinExistence type="predicted"/>
<dbReference type="InterPro" id="IPR036388">
    <property type="entry name" value="WH-like_DNA-bd_sf"/>
</dbReference>
<dbReference type="InterPro" id="IPR001789">
    <property type="entry name" value="Sig_transdc_resp-reg_receiver"/>
</dbReference>
<evidence type="ECO:0000256" key="6">
    <source>
        <dbReference type="PROSITE-ProRule" id="PRU00169"/>
    </source>
</evidence>
<dbReference type="PANTHER" id="PTHR48111">
    <property type="entry name" value="REGULATOR OF RPOS"/>
    <property type="match status" value="1"/>
</dbReference>
<dbReference type="InterPro" id="IPR039420">
    <property type="entry name" value="WalR-like"/>
</dbReference>
<evidence type="ECO:0000256" key="1">
    <source>
        <dbReference type="ARBA" id="ARBA00022553"/>
    </source>
</evidence>
<dbReference type="GO" id="GO:0032993">
    <property type="term" value="C:protein-DNA complex"/>
    <property type="evidence" value="ECO:0007669"/>
    <property type="project" value="TreeGrafter"/>
</dbReference>
<dbReference type="RefSeq" id="WP_046801265.1">
    <property type="nucleotide sequence ID" value="NZ_LT009724.1"/>
</dbReference>
<keyword evidence="11" id="KW-1185">Reference proteome</keyword>
<dbReference type="InterPro" id="IPR011006">
    <property type="entry name" value="CheY-like_superfamily"/>
</dbReference>
<dbReference type="SUPFAM" id="SSF52172">
    <property type="entry name" value="CheY-like"/>
    <property type="match status" value="1"/>
</dbReference>
<protein>
    <submittedName>
        <fullName evidence="10">Putative two component response regulator</fullName>
    </submittedName>
</protein>
<dbReference type="SMART" id="SM00448">
    <property type="entry name" value="REC"/>
    <property type="match status" value="1"/>
</dbReference>
<dbReference type="SUPFAM" id="SSF46894">
    <property type="entry name" value="C-terminal effector domain of the bipartite response regulators"/>
    <property type="match status" value="1"/>
</dbReference>
<dbReference type="InterPro" id="IPR001867">
    <property type="entry name" value="OmpR/PhoB-type_DNA-bd"/>
</dbReference>
<evidence type="ECO:0000256" key="2">
    <source>
        <dbReference type="ARBA" id="ARBA00023012"/>
    </source>
</evidence>
<dbReference type="GO" id="GO:0005829">
    <property type="term" value="C:cytosol"/>
    <property type="evidence" value="ECO:0007669"/>
    <property type="project" value="TreeGrafter"/>
</dbReference>
<dbReference type="GO" id="GO:0006355">
    <property type="term" value="P:regulation of DNA-templated transcription"/>
    <property type="evidence" value="ECO:0007669"/>
    <property type="project" value="InterPro"/>
</dbReference>
<name>A0A1S7S1W5_9HYPH</name>
<keyword evidence="3" id="KW-0805">Transcription regulation</keyword>
<evidence type="ECO:0000256" key="5">
    <source>
        <dbReference type="ARBA" id="ARBA00023163"/>
    </source>
</evidence>
<reference evidence="11" key="1">
    <citation type="submission" date="2016-01" db="EMBL/GenBank/DDBJ databases">
        <authorList>
            <person name="Regsiter A."/>
            <person name="william w."/>
        </authorList>
    </citation>
    <scope>NUCLEOTIDE SEQUENCE [LARGE SCALE GENOMIC DNA]</scope>
    <source>
        <strain evidence="11">CFBP 6623</strain>
    </source>
</reference>
<keyword evidence="4 7" id="KW-0238">DNA-binding</keyword>
<evidence type="ECO:0000259" key="9">
    <source>
        <dbReference type="PROSITE" id="PS51755"/>
    </source>
</evidence>
<dbReference type="AlphaFoldDB" id="A0A1S7S1W5"/>
<dbReference type="Gene3D" id="6.10.250.690">
    <property type="match status" value="1"/>
</dbReference>
<dbReference type="SMART" id="SM00862">
    <property type="entry name" value="Trans_reg_C"/>
    <property type="match status" value="1"/>
</dbReference>
<keyword evidence="1 6" id="KW-0597">Phosphoprotein</keyword>
<keyword evidence="2" id="KW-0902">Two-component regulatory system</keyword>
<dbReference type="EMBL" id="FBWK01000054">
    <property type="protein sequence ID" value="CUX61120.1"/>
    <property type="molecule type" value="Genomic_DNA"/>
</dbReference>